<reference evidence="8 9" key="1">
    <citation type="journal article" date="2018" name="Sci. Rep.">
        <title>Genomic signatures of local adaptation to the degree of environmental predictability in rotifers.</title>
        <authorList>
            <person name="Franch-Gras L."/>
            <person name="Hahn C."/>
            <person name="Garcia-Roger E.M."/>
            <person name="Carmona M.J."/>
            <person name="Serra M."/>
            <person name="Gomez A."/>
        </authorList>
    </citation>
    <scope>NUCLEOTIDE SEQUENCE [LARGE SCALE GENOMIC DNA]</scope>
    <source>
        <strain evidence="8">HYR1</strain>
    </source>
</reference>
<evidence type="ECO:0000256" key="3">
    <source>
        <dbReference type="ARBA" id="ARBA00022723"/>
    </source>
</evidence>
<keyword evidence="4" id="KW-0106">Calcium</keyword>
<organism evidence="8 9">
    <name type="scientific">Brachionus plicatilis</name>
    <name type="common">Marine rotifer</name>
    <name type="synonym">Brachionus muelleri</name>
    <dbReference type="NCBI Taxonomy" id="10195"/>
    <lineage>
        <taxon>Eukaryota</taxon>
        <taxon>Metazoa</taxon>
        <taxon>Spiralia</taxon>
        <taxon>Gnathifera</taxon>
        <taxon>Rotifera</taxon>
        <taxon>Eurotatoria</taxon>
        <taxon>Monogononta</taxon>
        <taxon>Pseudotrocha</taxon>
        <taxon>Ploima</taxon>
        <taxon>Brachionidae</taxon>
        <taxon>Brachionus</taxon>
    </lineage>
</organism>
<feature type="domain" description="EF-hand" evidence="7">
    <location>
        <begin position="500"/>
        <end position="535"/>
    </location>
</feature>
<dbReference type="PROSITE" id="PS00018">
    <property type="entry name" value="EF_HAND_1"/>
    <property type="match status" value="1"/>
</dbReference>
<dbReference type="PROSITE" id="PS50222">
    <property type="entry name" value="EF_HAND_2"/>
    <property type="match status" value="2"/>
</dbReference>
<dbReference type="Pfam" id="PF00149">
    <property type="entry name" value="Metallophos"/>
    <property type="match status" value="1"/>
</dbReference>
<evidence type="ECO:0000256" key="2">
    <source>
        <dbReference type="ARBA" id="ARBA00008294"/>
    </source>
</evidence>
<dbReference type="InterPro" id="IPR011992">
    <property type="entry name" value="EF-hand-dom_pair"/>
</dbReference>
<evidence type="ECO:0000313" key="9">
    <source>
        <dbReference type="Proteomes" id="UP000276133"/>
    </source>
</evidence>
<dbReference type="InterPro" id="IPR006186">
    <property type="entry name" value="Ser/Thr-sp_prot-phosphatase"/>
</dbReference>
<dbReference type="InterPro" id="IPR029052">
    <property type="entry name" value="Metallo-depent_PP-like"/>
</dbReference>
<gene>
    <name evidence="8" type="ORF">BpHYR1_028805</name>
</gene>
<dbReference type="OrthoDB" id="10267127at2759"/>
<dbReference type="InterPro" id="IPR018247">
    <property type="entry name" value="EF_Hand_1_Ca_BS"/>
</dbReference>
<evidence type="ECO:0000259" key="7">
    <source>
        <dbReference type="PROSITE" id="PS50222"/>
    </source>
</evidence>
<keyword evidence="5" id="KW-0464">Manganese</keyword>
<dbReference type="InterPro" id="IPR004843">
    <property type="entry name" value="Calcineurin-like_PHP"/>
</dbReference>
<evidence type="ECO:0000256" key="4">
    <source>
        <dbReference type="ARBA" id="ARBA00022837"/>
    </source>
</evidence>
<keyword evidence="3" id="KW-0479">Metal-binding</keyword>
<dbReference type="PANTHER" id="PTHR45668">
    <property type="entry name" value="SERINE/THREONINE-PROTEIN PHOSPHATASE 5-RELATED"/>
    <property type="match status" value="1"/>
</dbReference>
<name>A0A3M7P9Z4_BRAPC</name>
<dbReference type="InterPro" id="IPR051134">
    <property type="entry name" value="PPP_phosphatase"/>
</dbReference>
<dbReference type="PROSITE" id="PS00125">
    <property type="entry name" value="SER_THR_PHOSPHATASE"/>
    <property type="match status" value="1"/>
</dbReference>
<dbReference type="STRING" id="10195.A0A3M7P9Z4"/>
<dbReference type="PRINTS" id="PR00114">
    <property type="entry name" value="STPHPHTASE"/>
</dbReference>
<dbReference type="EMBL" id="REGN01012382">
    <property type="protein sequence ID" value="RMZ95534.1"/>
    <property type="molecule type" value="Genomic_DNA"/>
</dbReference>
<keyword evidence="9" id="KW-1185">Reference proteome</keyword>
<evidence type="ECO:0000256" key="6">
    <source>
        <dbReference type="RuleBase" id="RU004273"/>
    </source>
</evidence>
<dbReference type="Gene3D" id="3.60.21.10">
    <property type="match status" value="1"/>
</dbReference>
<comment type="similarity">
    <text evidence="2 6">Belongs to the PPP phosphatase family.</text>
</comment>
<evidence type="ECO:0000313" key="8">
    <source>
        <dbReference type="EMBL" id="RMZ95534.1"/>
    </source>
</evidence>
<dbReference type="SMART" id="SM00156">
    <property type="entry name" value="PP2Ac"/>
    <property type="match status" value="1"/>
</dbReference>
<dbReference type="InterPro" id="IPR002048">
    <property type="entry name" value="EF_hand_dom"/>
</dbReference>
<feature type="domain" description="EF-hand" evidence="7">
    <location>
        <begin position="541"/>
        <end position="576"/>
    </location>
</feature>
<protein>
    <recommendedName>
        <fullName evidence="6">Serine/threonine-protein phosphatase</fullName>
        <ecNumber evidence="6">3.1.3.16</ecNumber>
    </recommendedName>
</protein>
<dbReference type="Proteomes" id="UP000276133">
    <property type="component" value="Unassembled WGS sequence"/>
</dbReference>
<sequence length="598" mass="68894">MSLSMETMNDVEINQALSKVLDIVEMEQEKEFVSNAELFDQLIKAFSLESNLVPTSVSQDYVGLHLGTLYEDNDFSLLLKSFKNNQKLDPFYALKIINDAKEKFAQLSNINECVVDELCDQGCIVVGDLHGNFNDLYHLIEKYGMPGASYKFIFNGDIVDRGAKQLEVLLTILYSFLVRPRRVYLNRGNHEDITMNSSPLFQPNFLTSCKNVYSKYGLAVFESANELFAALPLATSLQSKSGNYRYFVVHGGISDTLDLDYVRSRLDRFSFDKVSLVRSRQKKNKSVSEMLWSDPIRIVDGVIYPKQAKKSTGCFFNKNRNLGCIFGKDVTEKFCKKYSYNGIIRSHEVRQKGFSVDHSRCFTIFSASYYCGADNYGSVFKFLPTDTTFEVYAYKNLPGDLSSLVIERNTFLLKHFKMMIQRKEKHLMSRFEIFDLEKNGTLRTDLWADIVSKAFNSEISVRHLKAIKDFLCECETNLDCVNYRSLFRKSGHVRSSEEKQFLDLVTNLFEILDRNNDKKISVTEARYALDVINQNLGTKFLVQKDCFNFIKQMDKNGDNHVDLDEFMQAFMESEYLKDDQDLCDSEDSDNSDVQIFKL</sequence>
<dbReference type="CDD" id="cd00051">
    <property type="entry name" value="EFh"/>
    <property type="match status" value="1"/>
</dbReference>
<accession>A0A3M7P9Z4</accession>
<keyword evidence="6" id="KW-0378">Hydrolase</keyword>
<dbReference type="Gene3D" id="1.10.238.10">
    <property type="entry name" value="EF-hand"/>
    <property type="match status" value="1"/>
</dbReference>
<dbReference type="Pfam" id="PF13499">
    <property type="entry name" value="EF-hand_7"/>
    <property type="match status" value="1"/>
</dbReference>
<comment type="catalytic activity">
    <reaction evidence="6">
        <text>O-phospho-L-threonyl-[protein] + H2O = L-threonyl-[protein] + phosphate</text>
        <dbReference type="Rhea" id="RHEA:47004"/>
        <dbReference type="Rhea" id="RHEA-COMP:11060"/>
        <dbReference type="Rhea" id="RHEA-COMP:11605"/>
        <dbReference type="ChEBI" id="CHEBI:15377"/>
        <dbReference type="ChEBI" id="CHEBI:30013"/>
        <dbReference type="ChEBI" id="CHEBI:43474"/>
        <dbReference type="ChEBI" id="CHEBI:61977"/>
        <dbReference type="EC" id="3.1.3.16"/>
    </reaction>
</comment>
<dbReference type="SMART" id="SM00054">
    <property type="entry name" value="EFh"/>
    <property type="match status" value="2"/>
</dbReference>
<dbReference type="EC" id="3.1.3.16" evidence="6"/>
<dbReference type="GO" id="GO:0004722">
    <property type="term" value="F:protein serine/threonine phosphatase activity"/>
    <property type="evidence" value="ECO:0007669"/>
    <property type="project" value="UniProtKB-EC"/>
</dbReference>
<comment type="cofactor">
    <cofactor evidence="1">
        <name>Mn(2+)</name>
        <dbReference type="ChEBI" id="CHEBI:29035"/>
    </cofactor>
</comment>
<dbReference type="PANTHER" id="PTHR45668:SF3">
    <property type="entry name" value="SERINE_THREONINE-PROTEIN PHOSPHATASE RDGC"/>
    <property type="match status" value="1"/>
</dbReference>
<comment type="caution">
    <text evidence="8">The sequence shown here is derived from an EMBL/GenBank/DDBJ whole genome shotgun (WGS) entry which is preliminary data.</text>
</comment>
<dbReference type="AlphaFoldDB" id="A0A3M7P9Z4"/>
<dbReference type="SUPFAM" id="SSF56300">
    <property type="entry name" value="Metallo-dependent phosphatases"/>
    <property type="match status" value="1"/>
</dbReference>
<dbReference type="GO" id="GO:0005509">
    <property type="term" value="F:calcium ion binding"/>
    <property type="evidence" value="ECO:0007669"/>
    <property type="project" value="InterPro"/>
</dbReference>
<evidence type="ECO:0000256" key="1">
    <source>
        <dbReference type="ARBA" id="ARBA00001936"/>
    </source>
</evidence>
<proteinExistence type="inferred from homology"/>
<dbReference type="SUPFAM" id="SSF47473">
    <property type="entry name" value="EF-hand"/>
    <property type="match status" value="1"/>
</dbReference>
<evidence type="ECO:0000256" key="5">
    <source>
        <dbReference type="ARBA" id="ARBA00023211"/>
    </source>
</evidence>